<dbReference type="Proteomes" id="UP000655225">
    <property type="component" value="Unassembled WGS sequence"/>
</dbReference>
<dbReference type="EMBL" id="JABCRI010000002">
    <property type="protein sequence ID" value="KAF8411076.1"/>
    <property type="molecule type" value="Genomic_DNA"/>
</dbReference>
<gene>
    <name evidence="1" type="ORF">HHK36_003615</name>
</gene>
<protein>
    <submittedName>
        <fullName evidence="1">Uncharacterized protein</fullName>
    </submittedName>
</protein>
<organism evidence="1 2">
    <name type="scientific">Tetracentron sinense</name>
    <name type="common">Spur-leaf</name>
    <dbReference type="NCBI Taxonomy" id="13715"/>
    <lineage>
        <taxon>Eukaryota</taxon>
        <taxon>Viridiplantae</taxon>
        <taxon>Streptophyta</taxon>
        <taxon>Embryophyta</taxon>
        <taxon>Tracheophyta</taxon>
        <taxon>Spermatophyta</taxon>
        <taxon>Magnoliopsida</taxon>
        <taxon>Trochodendrales</taxon>
        <taxon>Trochodendraceae</taxon>
        <taxon>Tetracentron</taxon>
    </lineage>
</organism>
<comment type="caution">
    <text evidence="1">The sequence shown here is derived from an EMBL/GenBank/DDBJ whole genome shotgun (WGS) entry which is preliminary data.</text>
</comment>
<proteinExistence type="predicted"/>
<name>A0A835DPG7_TETSI</name>
<evidence type="ECO:0000313" key="1">
    <source>
        <dbReference type="EMBL" id="KAF8411076.1"/>
    </source>
</evidence>
<sequence length="109" mass="12522">MVFIYNFLDDVEVYVNISHKVQIIQGLQRQIVEHCNILVLMLHGQLRPFISKNLGYHGIGGILLEFEASMLNDYQSNQAFVGRHEAEKVVTRIGTCSYKCGIPMLVYQY</sequence>
<evidence type="ECO:0000313" key="2">
    <source>
        <dbReference type="Proteomes" id="UP000655225"/>
    </source>
</evidence>
<dbReference type="AlphaFoldDB" id="A0A835DPG7"/>
<accession>A0A835DPG7</accession>
<keyword evidence="2" id="KW-1185">Reference proteome</keyword>
<reference evidence="1 2" key="1">
    <citation type="submission" date="2020-04" db="EMBL/GenBank/DDBJ databases">
        <title>Plant Genome Project.</title>
        <authorList>
            <person name="Zhang R.-G."/>
        </authorList>
    </citation>
    <scope>NUCLEOTIDE SEQUENCE [LARGE SCALE GENOMIC DNA]</scope>
    <source>
        <strain evidence="1">YNK0</strain>
        <tissue evidence="1">Leaf</tissue>
    </source>
</reference>